<protein>
    <submittedName>
        <fullName evidence="2">Putative secreted protein</fullName>
    </submittedName>
</protein>
<name>A0A0C9SEW1_AMBAM</name>
<evidence type="ECO:0000313" key="2">
    <source>
        <dbReference type="EMBL" id="JAG91998.1"/>
    </source>
</evidence>
<sequence length="124" mass="13901">MHSLTSLTVLAFVAGALLNMAAAKTGTGHKRIYLNESYFTETNCKPLEEDKCDYPNACFCYPPFANGRSRIPGYFYSPEHKKCIKPSGGIGIGCNSFEDKMDCFKQCGRKLNPGKYKIKNTKRR</sequence>
<feature type="chain" id="PRO_5002203479" evidence="1">
    <location>
        <begin position="24"/>
        <end position="124"/>
    </location>
</feature>
<dbReference type="AlphaFoldDB" id="A0A0C9SEW1"/>
<accession>A0A0C9SEW1</accession>
<dbReference type="GO" id="GO:0004867">
    <property type="term" value="F:serine-type endopeptidase inhibitor activity"/>
    <property type="evidence" value="ECO:0007669"/>
    <property type="project" value="InterPro"/>
</dbReference>
<reference evidence="2" key="1">
    <citation type="journal article" date="2015" name="PLoS ONE">
        <title>An Insight into the Sialome of the Lone Star Tick, Amblyomma americanum, with a Glimpse on Its Time Dependent Gene Expression.</title>
        <authorList>
            <person name="Karim S."/>
            <person name="Ribeiro J.M."/>
        </authorList>
    </citation>
    <scope>NUCLEOTIDE SEQUENCE</scope>
    <source>
        <tissue evidence="2">Salivary gland</tissue>
    </source>
</reference>
<dbReference type="Gene3D" id="4.10.410.10">
    <property type="entry name" value="Pancreatic trypsin inhibitor Kunitz domain"/>
    <property type="match status" value="1"/>
</dbReference>
<feature type="signal peptide" evidence="1">
    <location>
        <begin position="1"/>
        <end position="23"/>
    </location>
</feature>
<keyword evidence="1" id="KW-0732">Signal</keyword>
<dbReference type="SUPFAM" id="SSF57362">
    <property type="entry name" value="BPTI-like"/>
    <property type="match status" value="1"/>
</dbReference>
<dbReference type="EMBL" id="GBZX01000742">
    <property type="protein sequence ID" value="JAG91998.1"/>
    <property type="molecule type" value="mRNA"/>
</dbReference>
<dbReference type="InterPro" id="IPR036880">
    <property type="entry name" value="Kunitz_BPTI_sf"/>
</dbReference>
<proteinExistence type="evidence at transcript level"/>
<evidence type="ECO:0000256" key="1">
    <source>
        <dbReference type="SAM" id="SignalP"/>
    </source>
</evidence>
<organism evidence="2">
    <name type="scientific">Amblyomma americanum</name>
    <name type="common">Lone star tick</name>
    <dbReference type="NCBI Taxonomy" id="6943"/>
    <lineage>
        <taxon>Eukaryota</taxon>
        <taxon>Metazoa</taxon>
        <taxon>Ecdysozoa</taxon>
        <taxon>Arthropoda</taxon>
        <taxon>Chelicerata</taxon>
        <taxon>Arachnida</taxon>
        <taxon>Acari</taxon>
        <taxon>Parasitiformes</taxon>
        <taxon>Ixodida</taxon>
        <taxon>Ixodoidea</taxon>
        <taxon>Ixodidae</taxon>
        <taxon>Amblyomminae</taxon>
        <taxon>Amblyomma</taxon>
    </lineage>
</organism>